<feature type="domain" description="Alpha/beta hydrolase" evidence="1">
    <location>
        <begin position="220"/>
        <end position="682"/>
    </location>
</feature>
<accession>A0A936Z1Y9</accession>
<evidence type="ECO:0000313" key="2">
    <source>
        <dbReference type="EMBL" id="MBL0392276.1"/>
    </source>
</evidence>
<organism evidence="2 3">
    <name type="scientific">Ramlibacter monticola</name>
    <dbReference type="NCBI Taxonomy" id="1926872"/>
    <lineage>
        <taxon>Bacteria</taxon>
        <taxon>Pseudomonadati</taxon>
        <taxon>Pseudomonadota</taxon>
        <taxon>Betaproteobacteria</taxon>
        <taxon>Burkholderiales</taxon>
        <taxon>Comamonadaceae</taxon>
        <taxon>Ramlibacter</taxon>
    </lineage>
</organism>
<evidence type="ECO:0000313" key="3">
    <source>
        <dbReference type="Proteomes" id="UP000599109"/>
    </source>
</evidence>
<name>A0A936Z1Y9_9BURK</name>
<evidence type="ECO:0000259" key="1">
    <source>
        <dbReference type="Pfam" id="PF20091"/>
    </source>
</evidence>
<protein>
    <recommendedName>
        <fullName evidence="1">Alpha/beta hydrolase domain-containing protein</fullName>
    </recommendedName>
</protein>
<dbReference type="EMBL" id="JAEQNE010000003">
    <property type="protein sequence ID" value="MBL0392276.1"/>
    <property type="molecule type" value="Genomic_DNA"/>
</dbReference>
<dbReference type="Proteomes" id="UP000599109">
    <property type="component" value="Unassembled WGS sequence"/>
</dbReference>
<comment type="caution">
    <text evidence="2">The sequence shown here is derived from an EMBL/GenBank/DDBJ whole genome shotgun (WGS) entry which is preliminary data.</text>
</comment>
<gene>
    <name evidence="2" type="ORF">JJ685_14145</name>
</gene>
<proteinExistence type="predicted"/>
<dbReference type="InterPro" id="IPR045394">
    <property type="entry name" value="Abhydrolase_dom"/>
</dbReference>
<keyword evidence="3" id="KW-1185">Reference proteome</keyword>
<dbReference type="Pfam" id="PF20091">
    <property type="entry name" value="Abhydrolase_10"/>
    <property type="match status" value="1"/>
</dbReference>
<sequence length="691" mass="74239">MAGMGVVLLAAGAAQARVTRIVIDETRPLPAADSGGIAFEQVAGRAFGELDPASPANRIVNDIQLVREADGKVRYVATFVLTKPVDLARASGLLWHEVPNRGLRRPNVVAERANGDIDLTSAWQGDNAGATAVRATMGVAEPHWLQLPIARNPDGSPVTGEVFGRIVNRGGPGSQPLIVQTNPVPYKPASLDTRRARLVSRVAESTRGEVIGETEIPPGDWAWARCDAANPFPGRPDPTHVCLKNGFDAAKLYQVVYTSADAYALGIGFAAWRDVGTFFKTARVDDAGTPNPVAGAVTHSIGRGVSQSGNFLRGWLHLGFNRDEAGRQVHDGLWPIIAGRRIALNFRWAQPDGVLELYQAGSEGPQWWLPHPDALRRVPAAGLLDRCSETRTCPKIVEHFGSAEVWALKLTPEWIGTDARTDLPLPPNVRRYYIASTNHGGGAGGFDTSVPGAALPTTGPNCPGNNYGTGLLPANPVPHTETVNALRVHFRNWVMKGIAPPPSQWPRLGDGTLAPAHKTALGFPTLPQLRPTVPEQDFILPVLDYDWGSGFHAADGSGVAGKAPPPIRDVLAMYAPKVDEDGNELGGVPVVLLDAPLGTYLGWNITAGGARPFHQGQICNYVGGMIPFARTAAERQANGDPRRSLEERYRNHDGYVEAVRRATERAMAAGFLLREDAERLVRQAGESRVLR</sequence>
<reference evidence="2 3" key="1">
    <citation type="journal article" date="2017" name="Int. J. Syst. Evol. Microbiol.">
        <title>Ramlibacter monticola sp. nov., isolated from forest soil.</title>
        <authorList>
            <person name="Chaudhary D.K."/>
            <person name="Kim J."/>
        </authorList>
    </citation>
    <scope>NUCLEOTIDE SEQUENCE [LARGE SCALE GENOMIC DNA]</scope>
    <source>
        <strain evidence="2 3">KACC 19175</strain>
    </source>
</reference>
<dbReference type="AlphaFoldDB" id="A0A936Z1Y9"/>